<name>A0A0K0G022_STRVS</name>
<keyword evidence="1" id="KW-1133">Transmembrane helix</keyword>
<reference evidence="3" key="2">
    <citation type="submission" date="2015-08" db="UniProtKB">
        <authorList>
            <consortium name="WormBaseParasite"/>
        </authorList>
    </citation>
    <scope>IDENTIFICATION</scope>
</reference>
<sequence>MPSLPNSNSTEIVISTTSSAIFNATYVYNDGPPFGNDSQKFAFFLCGTIIGIGACLYLAFAAIRDRRIRKENNTTYETRNVLPGYAENDDVGRAKERFKR</sequence>
<keyword evidence="1" id="KW-0812">Transmembrane</keyword>
<evidence type="ECO:0000313" key="3">
    <source>
        <dbReference type="WBParaSite" id="SVE_1805400.1"/>
    </source>
</evidence>
<dbReference type="WBParaSite" id="SVE_1805400.1">
    <property type="protein sequence ID" value="SVE_1805400.1"/>
    <property type="gene ID" value="SVE_1805400"/>
</dbReference>
<proteinExistence type="predicted"/>
<reference evidence="2" key="1">
    <citation type="submission" date="2014-07" db="EMBL/GenBank/DDBJ databases">
        <authorList>
            <person name="Martin A.A"/>
            <person name="De Silva N."/>
        </authorList>
    </citation>
    <scope>NUCLEOTIDE SEQUENCE</scope>
</reference>
<protein>
    <submittedName>
        <fullName evidence="3">Mid2 domain-containing protein</fullName>
    </submittedName>
</protein>
<accession>A0A0K0G022</accession>
<dbReference type="AlphaFoldDB" id="A0A0K0G022"/>
<keyword evidence="2" id="KW-1185">Reference proteome</keyword>
<keyword evidence="1" id="KW-0472">Membrane</keyword>
<organism evidence="2 3">
    <name type="scientific">Strongyloides venezuelensis</name>
    <name type="common">Threadworm</name>
    <dbReference type="NCBI Taxonomy" id="75913"/>
    <lineage>
        <taxon>Eukaryota</taxon>
        <taxon>Metazoa</taxon>
        <taxon>Ecdysozoa</taxon>
        <taxon>Nematoda</taxon>
        <taxon>Chromadorea</taxon>
        <taxon>Rhabditida</taxon>
        <taxon>Tylenchina</taxon>
        <taxon>Panagrolaimomorpha</taxon>
        <taxon>Strongyloidoidea</taxon>
        <taxon>Strongyloididae</taxon>
        <taxon>Strongyloides</taxon>
    </lineage>
</organism>
<evidence type="ECO:0000313" key="2">
    <source>
        <dbReference type="Proteomes" id="UP000035680"/>
    </source>
</evidence>
<feature type="transmembrane region" description="Helical" evidence="1">
    <location>
        <begin position="41"/>
        <end position="63"/>
    </location>
</feature>
<evidence type="ECO:0000256" key="1">
    <source>
        <dbReference type="SAM" id="Phobius"/>
    </source>
</evidence>
<dbReference type="Proteomes" id="UP000035680">
    <property type="component" value="Unassembled WGS sequence"/>
</dbReference>